<dbReference type="AlphaFoldDB" id="M4QM01"/>
<dbReference type="Gene3D" id="1.10.3370.10">
    <property type="entry name" value="SecY subunit domain"/>
    <property type="match status" value="1"/>
</dbReference>
<feature type="transmembrane region" description="Helical" evidence="1">
    <location>
        <begin position="65"/>
        <end position="84"/>
    </location>
</feature>
<evidence type="ECO:0000256" key="1">
    <source>
        <dbReference type="SAM" id="Phobius"/>
    </source>
</evidence>
<keyword evidence="2" id="KW-0496">Mitochondrion</keyword>
<keyword evidence="1" id="KW-0472">Membrane</keyword>
<dbReference type="PRINTS" id="PR00303">
    <property type="entry name" value="SECYTRNLCASE"/>
</dbReference>
<proteinExistence type="predicted"/>
<feature type="transmembrane region" description="Helical" evidence="1">
    <location>
        <begin position="346"/>
        <end position="369"/>
    </location>
</feature>
<feature type="transmembrane region" description="Helical" evidence="1">
    <location>
        <begin position="278"/>
        <end position="300"/>
    </location>
</feature>
<feature type="transmembrane region" description="Helical" evidence="1">
    <location>
        <begin position="251"/>
        <end position="272"/>
    </location>
</feature>
<dbReference type="SUPFAM" id="SSF103491">
    <property type="entry name" value="Preprotein translocase SecY subunit"/>
    <property type="match status" value="1"/>
</dbReference>
<reference evidence="2" key="1">
    <citation type="journal article" date="2004" name="RNA">
        <title>Mitochondrial 3' tRNA editing in the jakobid Seculamonas ecuadoriensis: a novel mechanism and implications for tRNA processing.</title>
        <authorList>
            <person name="Leigh J."/>
            <person name="Lang B.F."/>
        </authorList>
    </citation>
    <scope>NUCLEOTIDE SEQUENCE</scope>
    <source>
        <strain evidence="2">ATCC 50284</strain>
    </source>
</reference>
<keyword evidence="1" id="KW-1133">Transmembrane helix</keyword>
<dbReference type="Pfam" id="PF00344">
    <property type="entry name" value="SecY"/>
    <property type="match status" value="1"/>
</dbReference>
<keyword evidence="1" id="KW-0812">Transmembrane</keyword>
<organism evidence="2">
    <name type="scientific">Reclinomonas americana ATCC 50284</name>
    <dbReference type="NCBI Taxonomy" id="1295595"/>
    <lineage>
        <taxon>Eukaryota</taxon>
        <taxon>Discoba</taxon>
        <taxon>Jakobida</taxon>
        <taxon>Histionina</taxon>
        <taxon>Histionidae</taxon>
        <taxon>Reclinomonas</taxon>
    </lineage>
</organism>
<reference evidence="2" key="3">
    <citation type="journal article" date="2013" name="Genome Biol. Evol.">
        <title>Strikingly bacteria-like and gene-rich mitochondrial genomes throughout jakobid protists.</title>
        <authorList>
            <person name="Burger G."/>
            <person name="Gray M.W."/>
            <person name="Forget L."/>
            <person name="Lang B.F."/>
        </authorList>
    </citation>
    <scope>NUCLEOTIDE SEQUENCE</scope>
    <source>
        <strain evidence="2">ATCC 50284</strain>
    </source>
</reference>
<reference evidence="2" key="2">
    <citation type="journal article" date="2006" name="RNA">
        <title>Hybrid E. coli--Mitochondrial ribonuclease P RNAs are catalytically active.</title>
        <authorList>
            <person name="Seif E."/>
            <person name="Cadieux A."/>
            <person name="Lang B.F."/>
        </authorList>
    </citation>
    <scope>NUCLEOTIDE SEQUENCE</scope>
    <source>
        <strain evidence="2">ATCC 50284</strain>
    </source>
</reference>
<dbReference type="EMBL" id="KC353358">
    <property type="protein sequence ID" value="AGH24413.1"/>
    <property type="molecule type" value="Genomic_DNA"/>
</dbReference>
<dbReference type="InterPro" id="IPR002208">
    <property type="entry name" value="SecY/SEC61-alpha"/>
</dbReference>
<feature type="transmembrane region" description="Helical" evidence="1">
    <location>
        <begin position="172"/>
        <end position="190"/>
    </location>
</feature>
<dbReference type="GO" id="GO:0016020">
    <property type="term" value="C:membrane"/>
    <property type="evidence" value="ECO:0007669"/>
    <property type="project" value="InterPro"/>
</dbReference>
<dbReference type="PIRSF" id="PIRSF004557">
    <property type="entry name" value="SecY"/>
    <property type="match status" value="1"/>
</dbReference>
<feature type="transmembrane region" description="Helical" evidence="1">
    <location>
        <begin position="141"/>
        <end position="160"/>
    </location>
</feature>
<gene>
    <name evidence="2" type="primary">secY</name>
</gene>
<dbReference type="GO" id="GO:0015031">
    <property type="term" value="P:protein transport"/>
    <property type="evidence" value="ECO:0007669"/>
    <property type="project" value="InterPro"/>
</dbReference>
<dbReference type="InterPro" id="IPR023201">
    <property type="entry name" value="SecY_dom_sf"/>
</dbReference>
<evidence type="ECO:0000313" key="2">
    <source>
        <dbReference type="EMBL" id="AGH24413.1"/>
    </source>
</evidence>
<geneLocation type="mitochondrion" evidence="2"/>
<feature type="transmembrane region" description="Helical" evidence="1">
    <location>
        <begin position="104"/>
        <end position="121"/>
    </location>
</feature>
<name>M4QM01_RECAM</name>
<feature type="transmembrane region" description="Helical" evidence="1">
    <location>
        <begin position="202"/>
        <end position="223"/>
    </location>
</feature>
<sequence length="420" mass="50036">MFDRKEMSSRILFTFFIIFLLFVFRSITLPGIELEILTKNIGVKIIDITNIVNGNSKFSMLGLNITPIITCLLIQQFVYIFSSLNIFTFKSKNIYFDRNHFDRYYIYYFILISYIEGIIYLKIINNTSISPFLQGFLVDSISYFLCVTSLVLGSFILYSFAKLINIYGIGRGLSLIIFVNIINTLVDVFYKYCTQLPSNSIYIVFLQCFLCSIIYFYVDTLFLKLPVVKLDSFFCENNNYNYLSFLDKYRFFSLSLAGILPILLVNSFIYFFKVNIVSFYSIFLNFVIEILLMLFLYVFLSRVLKRYIKYVYLIGTNNIYIENIDNKKYLFLFLSDVFFKIFLRDYCCLCLILLFSKLIFISLYFFNFFEGSIFLISDMNLLLIYETNNTFMFLYLIFFRILILIFYRIKYLMIKKELDI</sequence>
<accession>M4QM01</accession>
<feature type="transmembrane region" description="Helical" evidence="1">
    <location>
        <begin position="12"/>
        <end position="32"/>
    </location>
</feature>
<protein>
    <submittedName>
        <fullName evidence="2">SecY-type transporter protein</fullName>
    </submittedName>
</protein>
<feature type="transmembrane region" description="Helical" evidence="1">
    <location>
        <begin position="389"/>
        <end position="407"/>
    </location>
</feature>